<sequence>MGTELLDRLSESRTSASALLREECAAKTLNIADNLWKDTLRRAVGSNAVALRRTKNSLLGLGNKIKEIKTTLANIDNTLRHVVSSAKQAWRVEDEVLLKTKSALVDEFGAVMRGFCTATHKLRRVRLDSAFVDKRALIQQGKFAAEATRIEAMWSNTSEAPEMPQHVEEGFMVERKVLVALDRARRRSKAANEKVADELYAAVEMSGGLDAVGYANVQKFMGNSCTNASASRNTNACDAGYVADVLQTLKDKTPTSSMLSASPILTQLSLLLEKINGQVVMAHQSVQKAAVGVDAAAVAVEEAVKRARDAFAKQHCTPLYKQLLNTLSSAWRCIRTSA</sequence>
<dbReference type="EMBL" id="CAEX01000940">
    <property type="protein sequence ID" value="CCD18340.1"/>
    <property type="molecule type" value="Genomic_DNA"/>
</dbReference>
<gene>
    <name evidence="1" type="ORF">TvY486_0000080</name>
</gene>
<evidence type="ECO:0000313" key="2">
    <source>
        <dbReference type="Proteomes" id="UP000009027"/>
    </source>
</evidence>
<accession>F9WLE9</accession>
<protein>
    <submittedName>
        <fullName evidence="1">Uncharacterized protein</fullName>
    </submittedName>
</protein>
<organism evidence="1 2">
    <name type="scientific">Trypanosoma vivax (strain Y486)</name>
    <dbReference type="NCBI Taxonomy" id="1055687"/>
    <lineage>
        <taxon>Eukaryota</taxon>
        <taxon>Discoba</taxon>
        <taxon>Euglenozoa</taxon>
        <taxon>Kinetoplastea</taxon>
        <taxon>Metakinetoplastina</taxon>
        <taxon>Trypanosomatida</taxon>
        <taxon>Trypanosomatidae</taxon>
        <taxon>Trypanosoma</taxon>
        <taxon>Duttonella</taxon>
    </lineage>
</organism>
<proteinExistence type="predicted"/>
<name>F9WLE9_TRYVY</name>
<dbReference type="Proteomes" id="UP000009027">
    <property type="component" value="Unassembled WGS sequence"/>
</dbReference>
<reference evidence="1 2" key="1">
    <citation type="journal article" date="2012" name="Proc. Natl. Acad. Sci. U.S.A.">
        <title>Antigenic diversity is generated by distinct evolutionary mechanisms in African trypanosome species.</title>
        <authorList>
            <person name="Jackson A.P."/>
            <person name="Berry A."/>
            <person name="Aslett M."/>
            <person name="Allison H.C."/>
            <person name="Burton P."/>
            <person name="Vavrova-Anderson J."/>
            <person name="Brown R."/>
            <person name="Browne H."/>
            <person name="Corton N."/>
            <person name="Hauser H."/>
            <person name="Gamble J."/>
            <person name="Gilderthorp R."/>
            <person name="Marcello L."/>
            <person name="McQuillan J."/>
            <person name="Otto T.D."/>
            <person name="Quail M.A."/>
            <person name="Sanders M.J."/>
            <person name="van Tonder A."/>
            <person name="Ginger M.L."/>
            <person name="Field M.C."/>
            <person name="Barry J.D."/>
            <person name="Hertz-Fowler C."/>
            <person name="Berriman M."/>
        </authorList>
    </citation>
    <scope>NUCLEOTIDE SEQUENCE</scope>
    <source>
        <strain evidence="1 2">Y486</strain>
    </source>
</reference>
<dbReference type="AlphaFoldDB" id="F9WLE9"/>
<dbReference type="VEuPathDB" id="TriTrypDB:TvY486_0000080"/>
<keyword evidence="2" id="KW-1185">Reference proteome</keyword>
<evidence type="ECO:0000313" key="1">
    <source>
        <dbReference type="EMBL" id="CCD18340.1"/>
    </source>
</evidence>